<comment type="caution">
    <text evidence="1">The sequence shown here is derived from an EMBL/GenBank/DDBJ whole genome shotgun (WGS) entry which is preliminary data.</text>
</comment>
<protein>
    <submittedName>
        <fullName evidence="1">Uncharacterized protein</fullName>
    </submittedName>
</protein>
<dbReference type="RefSeq" id="WP_068914015.1">
    <property type="nucleotide sequence ID" value="NZ_MBEW02000022.1"/>
</dbReference>
<dbReference type="STRING" id="1871336.BBG48_05280"/>
<gene>
    <name evidence="1" type="ORF">BBG48_008475</name>
</gene>
<dbReference type="Proteomes" id="UP000093352">
    <property type="component" value="Unassembled WGS sequence"/>
</dbReference>
<reference evidence="1 2" key="1">
    <citation type="journal article" date="2016" name="Genome Announc.">
        <title>Draft Genome Sequence of Criibacterium bergeronii gen. nov., sp. nov., Strain CCRI-22567T, Isolated from a Vaginal Sample from a Woman with Bacterial Vaginosis.</title>
        <authorList>
            <person name="Maheux A.F."/>
            <person name="Berube E."/>
            <person name="Boudreau D.K."/>
            <person name="Raymond F."/>
            <person name="Corbeil J."/>
            <person name="Roy P.H."/>
            <person name="Boissinot M."/>
            <person name="Omar R.F."/>
        </authorList>
    </citation>
    <scope>NUCLEOTIDE SEQUENCE [LARGE SCALE GENOMIC DNA]</scope>
    <source>
        <strain evidence="1 2">CCRI-22567</strain>
    </source>
</reference>
<keyword evidence="2" id="KW-1185">Reference proteome</keyword>
<organism evidence="1 2">
    <name type="scientific">Criibacterium bergeronii</name>
    <dbReference type="NCBI Taxonomy" id="1871336"/>
    <lineage>
        <taxon>Bacteria</taxon>
        <taxon>Bacillati</taxon>
        <taxon>Bacillota</taxon>
        <taxon>Clostridia</taxon>
        <taxon>Peptostreptococcales</taxon>
        <taxon>Filifactoraceae</taxon>
        <taxon>Criibacterium</taxon>
    </lineage>
</organism>
<sequence length="102" mass="11866">MKNSDLNKLLKSLGLPVAYGRFKSKPKLPFIVFMQSGSNNFFADNKVFKKNNSNYIELYSEAKDFENEGKIEDLLDANEIPWEKSADIYISDEDIILIRYYI</sequence>
<evidence type="ECO:0000313" key="1">
    <source>
        <dbReference type="EMBL" id="RDY20710.1"/>
    </source>
</evidence>
<dbReference type="EMBL" id="MBEW02000022">
    <property type="protein sequence ID" value="RDY20710.1"/>
    <property type="molecule type" value="Genomic_DNA"/>
</dbReference>
<name>A0A371IJR9_9FIRM</name>
<evidence type="ECO:0000313" key="2">
    <source>
        <dbReference type="Proteomes" id="UP000093352"/>
    </source>
</evidence>
<proteinExistence type="predicted"/>
<accession>A0A371IJR9</accession>
<dbReference type="AlphaFoldDB" id="A0A371IJR9"/>